<proteinExistence type="inferred from homology"/>
<comment type="caution">
    <text evidence="3">The sequence shown here is derived from an EMBL/GenBank/DDBJ whole genome shotgun (WGS) entry which is preliminary data.</text>
</comment>
<protein>
    <submittedName>
        <fullName evidence="3">ArsA family ATPase</fullName>
    </submittedName>
</protein>
<dbReference type="InterPro" id="IPR016300">
    <property type="entry name" value="ATPase_ArsA/GET3"/>
</dbReference>
<dbReference type="Pfam" id="PF02374">
    <property type="entry name" value="ArsA_ATPase"/>
    <property type="match status" value="1"/>
</dbReference>
<evidence type="ECO:0000259" key="2">
    <source>
        <dbReference type="SMART" id="SM00382"/>
    </source>
</evidence>
<sequence length="333" mass="36122">MLLETAPIMFFGGKGGVGKTTLATATAFMLSQDHKVLLVSTDPAHNLGHIFAATLSDAPTHLTPSLSAIELDPARATKEHLDTVGASMRRFMPEHLHGEVQKHLNLARQSPGTQEAALLERMASLVARSNEYDYLVFDTAPSGHTSRLMALPEIMAAYTEGLLARREKSDKFGSLVRGMSGGSGVANDPVERRNQEIRATLFQRRERFEHLRAALTSQRTVFHIVLTAERLPVLESAEFHAELTAHGVRVGSMLVNRRTPAGQGEFLASRRAAEDEALVLLHDKLPNTPVHEVPWLPEEVASPAGVARLAQYLGQDGELTRASASGADVGLGH</sequence>
<dbReference type="RefSeq" id="WP_121927652.1">
    <property type="nucleotide sequence ID" value="NZ_JAACBT010000022.1"/>
</dbReference>
<dbReference type="NCBIfam" id="TIGR00345">
    <property type="entry name" value="GET3_arsA_TRC40"/>
    <property type="match status" value="1"/>
</dbReference>
<dbReference type="SUPFAM" id="SSF52540">
    <property type="entry name" value="P-loop containing nucleoside triphosphate hydrolases"/>
    <property type="match status" value="1"/>
</dbReference>
<comment type="similarity">
    <text evidence="1">Belongs to the arsA ATPase family.</text>
</comment>
<dbReference type="InterPro" id="IPR027417">
    <property type="entry name" value="P-loop_NTPase"/>
</dbReference>
<evidence type="ECO:0000313" key="4">
    <source>
        <dbReference type="Proteomes" id="UP000270649"/>
    </source>
</evidence>
<dbReference type="SMART" id="SM00382">
    <property type="entry name" value="AAA"/>
    <property type="match status" value="1"/>
</dbReference>
<dbReference type="GO" id="GO:0005524">
    <property type="term" value="F:ATP binding"/>
    <property type="evidence" value="ECO:0007669"/>
    <property type="project" value="InterPro"/>
</dbReference>
<dbReference type="PANTHER" id="PTHR10803:SF3">
    <property type="entry name" value="ATPASE GET3"/>
    <property type="match status" value="1"/>
</dbReference>
<dbReference type="AlphaFoldDB" id="A0A3M0GJ04"/>
<dbReference type="GO" id="GO:0016887">
    <property type="term" value="F:ATP hydrolysis activity"/>
    <property type="evidence" value="ECO:0007669"/>
    <property type="project" value="InterPro"/>
</dbReference>
<dbReference type="Proteomes" id="UP000270649">
    <property type="component" value="Unassembled WGS sequence"/>
</dbReference>
<dbReference type="InterPro" id="IPR025723">
    <property type="entry name" value="ArsA/GET3_ATPase-like"/>
</dbReference>
<organism evidence="3 4">
    <name type="scientific">Corynebacterium macginleyi</name>
    <dbReference type="NCBI Taxonomy" id="38290"/>
    <lineage>
        <taxon>Bacteria</taxon>
        <taxon>Bacillati</taxon>
        <taxon>Actinomycetota</taxon>
        <taxon>Actinomycetes</taxon>
        <taxon>Mycobacteriales</taxon>
        <taxon>Corynebacteriaceae</taxon>
        <taxon>Corynebacterium</taxon>
    </lineage>
</organism>
<evidence type="ECO:0000256" key="1">
    <source>
        <dbReference type="ARBA" id="ARBA00011040"/>
    </source>
</evidence>
<accession>A0A3M0GJ04</accession>
<evidence type="ECO:0000313" key="3">
    <source>
        <dbReference type="EMBL" id="RMB62602.1"/>
    </source>
</evidence>
<reference evidence="3 4" key="1">
    <citation type="submission" date="2018-10" db="EMBL/GenBank/DDBJ databases">
        <title>Corynebacterium macginleyi genome sequencing and assembly of the type strain and two clinical samples.</title>
        <authorList>
            <person name="Bernier A.-M."/>
            <person name="Bernard K."/>
        </authorList>
    </citation>
    <scope>NUCLEOTIDE SEQUENCE [LARGE SCALE GENOMIC DNA]</scope>
    <source>
        <strain evidence="3 4">NML 120205</strain>
    </source>
</reference>
<dbReference type="InterPro" id="IPR003593">
    <property type="entry name" value="AAA+_ATPase"/>
</dbReference>
<dbReference type="EMBL" id="REGC01000004">
    <property type="protein sequence ID" value="RMB62602.1"/>
    <property type="molecule type" value="Genomic_DNA"/>
</dbReference>
<feature type="domain" description="AAA+ ATPase" evidence="2">
    <location>
        <begin position="5"/>
        <end position="260"/>
    </location>
</feature>
<dbReference type="CDD" id="cd02035">
    <property type="entry name" value="ArsA"/>
    <property type="match status" value="1"/>
</dbReference>
<dbReference type="Gene3D" id="3.40.50.300">
    <property type="entry name" value="P-loop containing nucleotide triphosphate hydrolases"/>
    <property type="match status" value="1"/>
</dbReference>
<gene>
    <name evidence="3" type="ORF">D9543_04635</name>
</gene>
<name>A0A3M0GJ04_9CORY</name>
<dbReference type="PANTHER" id="PTHR10803">
    <property type="entry name" value="ARSENICAL PUMP-DRIVING ATPASE ARSENITE-TRANSLOCATING ATPASE"/>
    <property type="match status" value="1"/>
</dbReference>